<evidence type="ECO:0000256" key="1">
    <source>
        <dbReference type="ARBA" id="ARBA00004123"/>
    </source>
</evidence>
<evidence type="ECO:0000313" key="12">
    <source>
        <dbReference type="EMBL" id="KAK9721895.1"/>
    </source>
</evidence>
<dbReference type="Gene3D" id="3.30.160.60">
    <property type="entry name" value="Classic Zinc Finger"/>
    <property type="match status" value="2"/>
</dbReference>
<dbReference type="EMBL" id="JASJQH010006964">
    <property type="protein sequence ID" value="KAK9721895.1"/>
    <property type="molecule type" value="Genomic_DNA"/>
</dbReference>
<comment type="caution">
    <text evidence="12">The sequence shown here is derived from an EMBL/GenBank/DDBJ whole genome shotgun (WGS) entry which is preliminary data.</text>
</comment>
<evidence type="ECO:0000256" key="3">
    <source>
        <dbReference type="ARBA" id="ARBA00022737"/>
    </source>
</evidence>
<dbReference type="InterPro" id="IPR036236">
    <property type="entry name" value="Znf_C2H2_sf"/>
</dbReference>
<proteinExistence type="inferred from homology"/>
<feature type="domain" description="C2H2-type" evidence="11">
    <location>
        <begin position="292"/>
        <end position="319"/>
    </location>
</feature>
<dbReference type="InterPro" id="IPR051565">
    <property type="entry name" value="Sal_C2H2-zinc-finger"/>
</dbReference>
<keyword evidence="2" id="KW-0479">Metal-binding</keyword>
<evidence type="ECO:0000256" key="10">
    <source>
        <dbReference type="PROSITE-ProRule" id="PRU00042"/>
    </source>
</evidence>
<dbReference type="Pfam" id="PF00096">
    <property type="entry name" value="zf-C2H2"/>
    <property type="match status" value="2"/>
</dbReference>
<sequence>MTYSTLESPYNFTKPLYLATNYGQEKPKLSIEFDVNEPLDVNEPMLSLWPLTPYEASSSPNSVCSSLYGELNVKLEDEEFMMFTSPSLQLDQDLIYYSADCYQMPIKDDHEGFYSKKESLPDSCDSFGSPFSNIDSPEPQQYILKSPQLVDSPVQCAHLSESMPQANSQDEFVLSSVMQPEFSSLYGTNFYCGEKSNLSDASCGNQLMEYPLHYFGKSENMLNFNHEACFDSYKYPLEQMYQSPVKDSSNIPYRAGYSKLKETSSRKKRASPLNAMMSTFSSKTMSSSTKKYHCTICQKGFSRPSSLNTHMYSHTGEKPFKCPHEGCGRHFSVVSNLRRHAKIHSCKLNLGF</sequence>
<dbReference type="Proteomes" id="UP001479436">
    <property type="component" value="Unassembled WGS sequence"/>
</dbReference>
<dbReference type="InterPro" id="IPR013087">
    <property type="entry name" value="Znf_C2H2_type"/>
</dbReference>
<evidence type="ECO:0000256" key="8">
    <source>
        <dbReference type="ARBA" id="ARBA00023242"/>
    </source>
</evidence>
<dbReference type="PANTHER" id="PTHR23233">
    <property type="entry name" value="SAL-LIKE PROTEIN"/>
    <property type="match status" value="1"/>
</dbReference>
<evidence type="ECO:0000256" key="4">
    <source>
        <dbReference type="ARBA" id="ARBA00022771"/>
    </source>
</evidence>
<evidence type="ECO:0000259" key="11">
    <source>
        <dbReference type="PROSITE" id="PS50157"/>
    </source>
</evidence>
<gene>
    <name evidence="12" type="ORF">K7432_003050</name>
</gene>
<keyword evidence="3" id="KW-0677">Repeat</keyword>
<evidence type="ECO:0000256" key="9">
    <source>
        <dbReference type="ARBA" id="ARBA00038474"/>
    </source>
</evidence>
<keyword evidence="8" id="KW-0539">Nucleus</keyword>
<dbReference type="PANTHER" id="PTHR23233:SF84">
    <property type="entry name" value="FI23031P1"/>
    <property type="match status" value="1"/>
</dbReference>
<name>A0ABR2W6Z5_9FUNG</name>
<keyword evidence="13" id="KW-1185">Reference proteome</keyword>
<evidence type="ECO:0000256" key="7">
    <source>
        <dbReference type="ARBA" id="ARBA00023163"/>
    </source>
</evidence>
<accession>A0ABR2W6Z5</accession>
<organism evidence="12 13">
    <name type="scientific">Basidiobolus ranarum</name>
    <dbReference type="NCBI Taxonomy" id="34480"/>
    <lineage>
        <taxon>Eukaryota</taxon>
        <taxon>Fungi</taxon>
        <taxon>Fungi incertae sedis</taxon>
        <taxon>Zoopagomycota</taxon>
        <taxon>Entomophthoromycotina</taxon>
        <taxon>Basidiobolomycetes</taxon>
        <taxon>Basidiobolales</taxon>
        <taxon>Basidiobolaceae</taxon>
        <taxon>Basidiobolus</taxon>
    </lineage>
</organism>
<comment type="subcellular location">
    <subcellularLocation>
        <location evidence="1">Nucleus</location>
    </subcellularLocation>
</comment>
<comment type="similarity">
    <text evidence="9">Belongs to the sal C2H2-type zinc-finger protein family.</text>
</comment>
<evidence type="ECO:0000256" key="6">
    <source>
        <dbReference type="ARBA" id="ARBA00023015"/>
    </source>
</evidence>
<protein>
    <recommendedName>
        <fullName evidence="11">C2H2-type domain-containing protein</fullName>
    </recommendedName>
</protein>
<dbReference type="PROSITE" id="PS50157">
    <property type="entry name" value="ZINC_FINGER_C2H2_2"/>
    <property type="match status" value="2"/>
</dbReference>
<evidence type="ECO:0000313" key="13">
    <source>
        <dbReference type="Proteomes" id="UP001479436"/>
    </source>
</evidence>
<reference evidence="12 13" key="1">
    <citation type="submission" date="2023-04" db="EMBL/GenBank/DDBJ databases">
        <title>Genome of Basidiobolus ranarum AG-B5.</title>
        <authorList>
            <person name="Stajich J.E."/>
            <person name="Carter-House D."/>
            <person name="Gryganskyi A."/>
        </authorList>
    </citation>
    <scope>NUCLEOTIDE SEQUENCE [LARGE SCALE GENOMIC DNA]</scope>
    <source>
        <strain evidence="12 13">AG-B5</strain>
    </source>
</reference>
<evidence type="ECO:0000256" key="2">
    <source>
        <dbReference type="ARBA" id="ARBA00022723"/>
    </source>
</evidence>
<dbReference type="SUPFAM" id="SSF57667">
    <property type="entry name" value="beta-beta-alpha zinc fingers"/>
    <property type="match status" value="1"/>
</dbReference>
<dbReference type="PROSITE" id="PS00028">
    <property type="entry name" value="ZINC_FINGER_C2H2_1"/>
    <property type="match status" value="2"/>
</dbReference>
<keyword evidence="7" id="KW-0804">Transcription</keyword>
<feature type="domain" description="C2H2-type" evidence="11">
    <location>
        <begin position="320"/>
        <end position="345"/>
    </location>
</feature>
<keyword evidence="4 10" id="KW-0863">Zinc-finger</keyword>
<keyword evidence="5" id="KW-0862">Zinc</keyword>
<evidence type="ECO:0000256" key="5">
    <source>
        <dbReference type="ARBA" id="ARBA00022833"/>
    </source>
</evidence>
<dbReference type="SMART" id="SM00355">
    <property type="entry name" value="ZnF_C2H2"/>
    <property type="match status" value="2"/>
</dbReference>
<keyword evidence="6" id="KW-0805">Transcription regulation</keyword>